<evidence type="ECO:0000256" key="6">
    <source>
        <dbReference type="ARBA" id="ARBA00022840"/>
    </source>
</evidence>
<evidence type="ECO:0000256" key="2">
    <source>
        <dbReference type="ARBA" id="ARBA00022490"/>
    </source>
</evidence>
<comment type="function">
    <text evidence="8">Ligates lysine onto the cytidine present at position 34 of the AUA codon-specific tRNA(Ile) that contains the anticodon CAU, in an ATP-dependent manner. Cytidine is converted to lysidine, thus changing the amino acid specificity of the tRNA from methionine to isoleucine.</text>
</comment>
<dbReference type="Gene3D" id="1.20.59.20">
    <property type="match status" value="1"/>
</dbReference>
<dbReference type="GO" id="GO:0006400">
    <property type="term" value="P:tRNA modification"/>
    <property type="evidence" value="ECO:0007669"/>
    <property type="project" value="UniProtKB-UniRule"/>
</dbReference>
<evidence type="ECO:0000256" key="3">
    <source>
        <dbReference type="ARBA" id="ARBA00022598"/>
    </source>
</evidence>
<dbReference type="AlphaFoldDB" id="A0A6I2UXW3"/>
<dbReference type="GO" id="GO:0005524">
    <property type="term" value="F:ATP binding"/>
    <property type="evidence" value="ECO:0007669"/>
    <property type="project" value="UniProtKB-UniRule"/>
</dbReference>
<dbReference type="InterPro" id="IPR014729">
    <property type="entry name" value="Rossmann-like_a/b/a_fold"/>
</dbReference>
<dbReference type="InterPro" id="IPR011063">
    <property type="entry name" value="TilS/TtcA_N"/>
</dbReference>
<comment type="domain">
    <text evidence="8">The N-terminal region contains the highly conserved SGGXDS motif, predicted to be a P-loop motif involved in ATP binding.</text>
</comment>
<reference evidence="10 11" key="1">
    <citation type="submission" date="2019-08" db="EMBL/GenBank/DDBJ databases">
        <title>In-depth cultivation of the pig gut microbiome towards novel bacterial diversity and tailored functional studies.</title>
        <authorList>
            <person name="Wylensek D."/>
            <person name="Hitch T.C.A."/>
            <person name="Clavel T."/>
        </authorList>
    </citation>
    <scope>NUCLEOTIDE SEQUENCE [LARGE SCALE GENOMIC DNA]</scope>
    <source>
        <strain evidence="11">WCA-380-WT-3B3</strain>
    </source>
</reference>
<accession>A0A6I2UXW3</accession>
<dbReference type="SUPFAM" id="SSF56037">
    <property type="entry name" value="PheT/TilS domain"/>
    <property type="match status" value="1"/>
</dbReference>
<comment type="subcellular location">
    <subcellularLocation>
        <location evidence="1 8">Cytoplasm</location>
    </subcellularLocation>
</comment>
<dbReference type="InterPro" id="IPR012094">
    <property type="entry name" value="tRNA_Ile_lys_synt"/>
</dbReference>
<evidence type="ECO:0000256" key="4">
    <source>
        <dbReference type="ARBA" id="ARBA00022694"/>
    </source>
</evidence>
<proteinExistence type="inferred from homology"/>
<sequence length="469" mass="53534">MMEQVERFCVEQGLLQSGLRIVAACSGGADSLAMLEILWRLREKYCLRILAAHFEHGIRGEESRADARFVRDYCLRRGIPFEAGESDVPRAAERMGLSLETAARKLRYDFLEKVRRCRGYDVLAVAHHADDQAETVLMRILRGTGTRGLSAMRPRSGCDGRIIRPLLGVTKRQIRDWCRREHLTPREDSTNWQLDGTRNRIRLQVLPALRRMFNPELAQALCQLSDVAACEQEYLDQQAGQCWQQAHRIRSADRGVELNCSMLAAQHPAIQRILLRRFWRETTGSGQDLGFVQTELLRGICLRGTTGSRQELPNGYAAERSYGWLFCRRAFHATPAEKPVAVPLAIPGDTCFGPLCCHAVWRKALPLETEADSFYLSPDSLSEPLVLRFRQPGDTIRLPAGRKKLKKLLIDDRIPQERRDSLPLLASGREILWVIGHRRSICCPVEQALKENRPVLYLTVKRREEHEHD</sequence>
<evidence type="ECO:0000256" key="1">
    <source>
        <dbReference type="ARBA" id="ARBA00004496"/>
    </source>
</evidence>
<comment type="catalytic activity">
    <reaction evidence="7 8">
        <text>cytidine(34) in tRNA(Ile2) + L-lysine + ATP = lysidine(34) in tRNA(Ile2) + AMP + diphosphate + H(+)</text>
        <dbReference type="Rhea" id="RHEA:43744"/>
        <dbReference type="Rhea" id="RHEA-COMP:10625"/>
        <dbReference type="Rhea" id="RHEA-COMP:10670"/>
        <dbReference type="ChEBI" id="CHEBI:15378"/>
        <dbReference type="ChEBI" id="CHEBI:30616"/>
        <dbReference type="ChEBI" id="CHEBI:32551"/>
        <dbReference type="ChEBI" id="CHEBI:33019"/>
        <dbReference type="ChEBI" id="CHEBI:82748"/>
        <dbReference type="ChEBI" id="CHEBI:83665"/>
        <dbReference type="ChEBI" id="CHEBI:456215"/>
        <dbReference type="EC" id="6.3.4.19"/>
    </reaction>
</comment>
<dbReference type="InterPro" id="IPR012795">
    <property type="entry name" value="tRNA_Ile_lys_synt_N"/>
</dbReference>
<dbReference type="EMBL" id="VUNL01000002">
    <property type="protein sequence ID" value="MSV24116.1"/>
    <property type="molecule type" value="Genomic_DNA"/>
</dbReference>
<dbReference type="GO" id="GO:0032267">
    <property type="term" value="F:tRNA(Ile)-lysidine synthase activity"/>
    <property type="evidence" value="ECO:0007669"/>
    <property type="project" value="UniProtKB-EC"/>
</dbReference>
<dbReference type="SUPFAM" id="SSF52402">
    <property type="entry name" value="Adenine nucleotide alpha hydrolases-like"/>
    <property type="match status" value="1"/>
</dbReference>
<keyword evidence="3 8" id="KW-0436">Ligase</keyword>
<dbReference type="SUPFAM" id="SSF82829">
    <property type="entry name" value="MesJ substrate recognition domain-like"/>
    <property type="match status" value="1"/>
</dbReference>
<comment type="caution">
    <text evidence="10">The sequence shown here is derived from an EMBL/GenBank/DDBJ whole genome shotgun (WGS) entry which is preliminary data.</text>
</comment>
<evidence type="ECO:0000259" key="9">
    <source>
        <dbReference type="SMART" id="SM00977"/>
    </source>
</evidence>
<evidence type="ECO:0000313" key="10">
    <source>
        <dbReference type="EMBL" id="MSV24116.1"/>
    </source>
</evidence>
<dbReference type="PANTHER" id="PTHR43033">
    <property type="entry name" value="TRNA(ILE)-LYSIDINE SYNTHASE-RELATED"/>
    <property type="match status" value="1"/>
</dbReference>
<dbReference type="NCBIfam" id="TIGR02432">
    <property type="entry name" value="lysidine_TilS_N"/>
    <property type="match status" value="1"/>
</dbReference>
<keyword evidence="6 8" id="KW-0067">ATP-binding</keyword>
<evidence type="ECO:0000256" key="7">
    <source>
        <dbReference type="ARBA" id="ARBA00048539"/>
    </source>
</evidence>
<keyword evidence="11" id="KW-1185">Reference proteome</keyword>
<keyword evidence="2 8" id="KW-0963">Cytoplasm</keyword>
<dbReference type="EC" id="6.3.4.19" evidence="8"/>
<evidence type="ECO:0000256" key="5">
    <source>
        <dbReference type="ARBA" id="ARBA00022741"/>
    </source>
</evidence>
<dbReference type="InterPro" id="IPR012796">
    <property type="entry name" value="Lysidine-tRNA-synth_C"/>
</dbReference>
<evidence type="ECO:0000256" key="8">
    <source>
        <dbReference type="HAMAP-Rule" id="MF_01161"/>
    </source>
</evidence>
<dbReference type="GO" id="GO:0005737">
    <property type="term" value="C:cytoplasm"/>
    <property type="evidence" value="ECO:0007669"/>
    <property type="project" value="UniProtKB-SubCell"/>
</dbReference>
<dbReference type="RefSeq" id="WP_154619863.1">
    <property type="nucleotide sequence ID" value="NZ_CBCTNG010000001.1"/>
</dbReference>
<dbReference type="Pfam" id="PF11734">
    <property type="entry name" value="TilS_C"/>
    <property type="match status" value="1"/>
</dbReference>
<dbReference type="NCBIfam" id="TIGR02433">
    <property type="entry name" value="lysidine_TilS_C"/>
    <property type="match status" value="1"/>
</dbReference>
<feature type="binding site" evidence="8">
    <location>
        <begin position="26"/>
        <end position="31"/>
    </location>
    <ligand>
        <name>ATP</name>
        <dbReference type="ChEBI" id="CHEBI:30616"/>
    </ligand>
</feature>
<dbReference type="HAMAP" id="MF_01161">
    <property type="entry name" value="tRNA_Ile_lys_synt"/>
    <property type="match status" value="1"/>
</dbReference>
<name>A0A6I2UXW3_9FIRM</name>
<dbReference type="Pfam" id="PF01171">
    <property type="entry name" value="ATP_bind_3"/>
    <property type="match status" value="1"/>
</dbReference>
<evidence type="ECO:0000313" key="11">
    <source>
        <dbReference type="Proteomes" id="UP000430222"/>
    </source>
</evidence>
<protein>
    <recommendedName>
        <fullName evidence="8">tRNA(Ile)-lysidine synthase</fullName>
        <ecNumber evidence="8">6.3.4.19</ecNumber>
    </recommendedName>
    <alternativeName>
        <fullName evidence="8">tRNA(Ile)-2-lysyl-cytidine synthase</fullName>
    </alternativeName>
    <alternativeName>
        <fullName evidence="8">tRNA(Ile)-lysidine synthetase</fullName>
    </alternativeName>
</protein>
<keyword evidence="5 8" id="KW-0547">Nucleotide-binding</keyword>
<dbReference type="CDD" id="cd01992">
    <property type="entry name" value="TilS_N"/>
    <property type="match status" value="1"/>
</dbReference>
<dbReference type="Gene3D" id="3.40.50.620">
    <property type="entry name" value="HUPs"/>
    <property type="match status" value="1"/>
</dbReference>
<dbReference type="PANTHER" id="PTHR43033:SF1">
    <property type="entry name" value="TRNA(ILE)-LYSIDINE SYNTHASE-RELATED"/>
    <property type="match status" value="1"/>
</dbReference>
<dbReference type="SMART" id="SM00977">
    <property type="entry name" value="TilS_C"/>
    <property type="match status" value="1"/>
</dbReference>
<gene>
    <name evidence="8 10" type="primary">tilS</name>
    <name evidence="10" type="ORF">FYJ78_02725</name>
</gene>
<feature type="domain" description="Lysidine-tRNA(Ile) synthetase C-terminal" evidence="9">
    <location>
        <begin position="385"/>
        <end position="458"/>
    </location>
</feature>
<comment type="similarity">
    <text evidence="8">Belongs to the tRNA(Ile)-lysidine synthase family.</text>
</comment>
<organism evidence="10 11">
    <name type="scientific">Selenomonas montiformis</name>
    <dbReference type="NCBI Taxonomy" id="2652285"/>
    <lineage>
        <taxon>Bacteria</taxon>
        <taxon>Bacillati</taxon>
        <taxon>Bacillota</taxon>
        <taxon>Negativicutes</taxon>
        <taxon>Selenomonadales</taxon>
        <taxon>Selenomonadaceae</taxon>
        <taxon>Selenomonas</taxon>
    </lineage>
</organism>
<keyword evidence="4 8" id="KW-0819">tRNA processing</keyword>
<dbReference type="Proteomes" id="UP000430222">
    <property type="component" value="Unassembled WGS sequence"/>
</dbReference>